<protein>
    <submittedName>
        <fullName evidence="1">Uncharacterized protein</fullName>
    </submittedName>
</protein>
<keyword evidence="2" id="KW-1185">Reference proteome</keyword>
<evidence type="ECO:0000313" key="2">
    <source>
        <dbReference type="Proteomes" id="UP000024635"/>
    </source>
</evidence>
<evidence type="ECO:0000313" key="1">
    <source>
        <dbReference type="EMBL" id="EYB92209.1"/>
    </source>
</evidence>
<organism evidence="1 2">
    <name type="scientific">Ancylostoma ceylanicum</name>
    <dbReference type="NCBI Taxonomy" id="53326"/>
    <lineage>
        <taxon>Eukaryota</taxon>
        <taxon>Metazoa</taxon>
        <taxon>Ecdysozoa</taxon>
        <taxon>Nematoda</taxon>
        <taxon>Chromadorea</taxon>
        <taxon>Rhabditida</taxon>
        <taxon>Rhabditina</taxon>
        <taxon>Rhabditomorpha</taxon>
        <taxon>Strongyloidea</taxon>
        <taxon>Ancylostomatidae</taxon>
        <taxon>Ancylostomatinae</taxon>
        <taxon>Ancylostoma</taxon>
    </lineage>
</organism>
<comment type="caution">
    <text evidence="1">The sequence shown here is derived from an EMBL/GenBank/DDBJ whole genome shotgun (WGS) entry which is preliminary data.</text>
</comment>
<name>A0A016SPF7_9BILA</name>
<dbReference type="EMBL" id="JARK01001532">
    <property type="protein sequence ID" value="EYB92209.1"/>
    <property type="molecule type" value="Genomic_DNA"/>
</dbReference>
<reference evidence="2" key="1">
    <citation type="journal article" date="2015" name="Nat. Genet.">
        <title>The genome and transcriptome of the zoonotic hookworm Ancylostoma ceylanicum identify infection-specific gene families.</title>
        <authorList>
            <person name="Schwarz E.M."/>
            <person name="Hu Y."/>
            <person name="Antoshechkin I."/>
            <person name="Miller M.M."/>
            <person name="Sternberg P.W."/>
            <person name="Aroian R.V."/>
        </authorList>
    </citation>
    <scope>NUCLEOTIDE SEQUENCE</scope>
    <source>
        <strain evidence="2">HY135</strain>
    </source>
</reference>
<dbReference type="AlphaFoldDB" id="A0A016SPF7"/>
<accession>A0A016SPF7</accession>
<dbReference type="Proteomes" id="UP000024635">
    <property type="component" value="Unassembled WGS sequence"/>
</dbReference>
<sequence>MTLFVYSTLCYGTSHGVGFVQERPDERLLQRLRGFRRGTVEWLDGFASQSHEVLGAQHGMFDTWTNAICANLRLRHETSWIIITNRIDDYSRCHD</sequence>
<proteinExistence type="predicted"/>
<gene>
    <name evidence="1" type="primary">Acey_s0196.g1512</name>
    <name evidence="1" type="ORF">Y032_0196g1512</name>
</gene>